<name>X0XE75_9ZZZZ</name>
<evidence type="ECO:0000259" key="1">
    <source>
        <dbReference type="PROSITE" id="PS50902"/>
    </source>
</evidence>
<dbReference type="InterPro" id="IPR026816">
    <property type="entry name" value="Flavodoxin_dom"/>
</dbReference>
<dbReference type="EMBL" id="BARS01043700">
    <property type="protein sequence ID" value="GAG41405.1"/>
    <property type="molecule type" value="Genomic_DNA"/>
</dbReference>
<sequence length="106" mass="11921">MNALIVFGTRYGATASTSEEIARVLREEGFDVRVVNAKKEKLNDISGYELIIVGSGMKINRWTKEPEQFLNKFKNELSTKKVAIFVSSGIQTILEHEENTEAIEKA</sequence>
<dbReference type="GO" id="GO:0070819">
    <property type="term" value="F:menaquinone-dependent protoporphyrinogen oxidase activity"/>
    <property type="evidence" value="ECO:0007669"/>
    <property type="project" value="TreeGrafter"/>
</dbReference>
<dbReference type="CDD" id="cd01653">
    <property type="entry name" value="GATase1"/>
    <property type="match status" value="1"/>
</dbReference>
<accession>X0XE75</accession>
<dbReference type="PROSITE" id="PS50902">
    <property type="entry name" value="FLAVODOXIN_LIKE"/>
    <property type="match status" value="1"/>
</dbReference>
<feature type="non-terminal residue" evidence="2">
    <location>
        <position position="106"/>
    </location>
</feature>
<dbReference type="PANTHER" id="PTHR38030:SF2">
    <property type="entry name" value="PROTOPORPHYRINOGEN IX DEHYDROGENASE [QUINONE]"/>
    <property type="match status" value="1"/>
</dbReference>
<dbReference type="PANTHER" id="PTHR38030">
    <property type="entry name" value="PROTOPORPHYRINOGEN IX DEHYDROGENASE [MENAQUINONE]"/>
    <property type="match status" value="1"/>
</dbReference>
<comment type="caution">
    <text evidence="2">The sequence shown here is derived from an EMBL/GenBank/DDBJ whole genome shotgun (WGS) entry which is preliminary data.</text>
</comment>
<dbReference type="GO" id="GO:0006783">
    <property type="term" value="P:heme biosynthetic process"/>
    <property type="evidence" value="ECO:0007669"/>
    <property type="project" value="TreeGrafter"/>
</dbReference>
<evidence type="ECO:0000313" key="2">
    <source>
        <dbReference type="EMBL" id="GAG41405.1"/>
    </source>
</evidence>
<organism evidence="2">
    <name type="scientific">marine sediment metagenome</name>
    <dbReference type="NCBI Taxonomy" id="412755"/>
    <lineage>
        <taxon>unclassified sequences</taxon>
        <taxon>metagenomes</taxon>
        <taxon>ecological metagenomes</taxon>
    </lineage>
</organism>
<dbReference type="Pfam" id="PF12724">
    <property type="entry name" value="Flavodoxin_5"/>
    <property type="match status" value="1"/>
</dbReference>
<dbReference type="InterPro" id="IPR029039">
    <property type="entry name" value="Flavoprotein-like_sf"/>
</dbReference>
<dbReference type="SUPFAM" id="SSF52218">
    <property type="entry name" value="Flavoproteins"/>
    <property type="match status" value="1"/>
</dbReference>
<reference evidence="2" key="1">
    <citation type="journal article" date="2014" name="Front. Microbiol.">
        <title>High frequency of phylogenetically diverse reductive dehalogenase-homologous genes in deep subseafloor sedimentary metagenomes.</title>
        <authorList>
            <person name="Kawai M."/>
            <person name="Futagami T."/>
            <person name="Toyoda A."/>
            <person name="Takaki Y."/>
            <person name="Nishi S."/>
            <person name="Hori S."/>
            <person name="Arai W."/>
            <person name="Tsubouchi T."/>
            <person name="Morono Y."/>
            <person name="Uchiyama I."/>
            <person name="Ito T."/>
            <person name="Fujiyama A."/>
            <person name="Inagaki F."/>
            <person name="Takami H."/>
        </authorList>
    </citation>
    <scope>NUCLEOTIDE SEQUENCE</scope>
    <source>
        <strain evidence="2">Expedition CK06-06</strain>
    </source>
</reference>
<dbReference type="InterPro" id="IPR052200">
    <property type="entry name" value="Protoporphyrinogen_IX_DH"/>
</dbReference>
<dbReference type="Gene3D" id="3.40.50.360">
    <property type="match status" value="1"/>
</dbReference>
<proteinExistence type="predicted"/>
<protein>
    <recommendedName>
        <fullName evidence="1">Flavodoxin-like domain-containing protein</fullName>
    </recommendedName>
</protein>
<dbReference type="GO" id="GO:0010181">
    <property type="term" value="F:FMN binding"/>
    <property type="evidence" value="ECO:0007669"/>
    <property type="project" value="InterPro"/>
</dbReference>
<dbReference type="AlphaFoldDB" id="X0XE75"/>
<feature type="domain" description="Flavodoxin-like" evidence="1">
    <location>
        <begin position="3"/>
        <end position="106"/>
    </location>
</feature>
<gene>
    <name evidence="2" type="ORF">S01H1_66110</name>
</gene>
<dbReference type="InterPro" id="IPR008254">
    <property type="entry name" value="Flavodoxin/NO_synth"/>
</dbReference>